<dbReference type="GO" id="GO:0015934">
    <property type="term" value="C:large ribosomal subunit"/>
    <property type="evidence" value="ECO:0007669"/>
    <property type="project" value="InterPro"/>
</dbReference>
<evidence type="ECO:0000256" key="3">
    <source>
        <dbReference type="ARBA" id="ARBA00023274"/>
    </source>
</evidence>
<keyword evidence="3 5" id="KW-0687">Ribonucleoprotein</keyword>
<organism evidence="6 7">
    <name type="scientific">Aminivibrio pyruvatiphilus</name>
    <dbReference type="NCBI Taxonomy" id="1005740"/>
    <lineage>
        <taxon>Bacteria</taxon>
        <taxon>Thermotogati</taxon>
        <taxon>Synergistota</taxon>
        <taxon>Synergistia</taxon>
        <taxon>Synergistales</taxon>
        <taxon>Aminobacteriaceae</taxon>
        <taxon>Aminivibrio</taxon>
    </lineage>
</organism>
<dbReference type="InterPro" id="IPR044957">
    <property type="entry name" value="Ribosomal_bL32_bact"/>
</dbReference>
<evidence type="ECO:0000313" key="7">
    <source>
        <dbReference type="Proteomes" id="UP000295066"/>
    </source>
</evidence>
<evidence type="ECO:0000256" key="1">
    <source>
        <dbReference type="ARBA" id="ARBA00008560"/>
    </source>
</evidence>
<accession>A0A4R8M8E3</accession>
<protein>
    <recommendedName>
        <fullName evidence="4 5">Large ribosomal subunit protein bL32</fullName>
    </recommendedName>
</protein>
<evidence type="ECO:0000256" key="4">
    <source>
        <dbReference type="ARBA" id="ARBA00035178"/>
    </source>
</evidence>
<keyword evidence="7" id="KW-1185">Reference proteome</keyword>
<dbReference type="OrthoDB" id="9812874at2"/>
<dbReference type="AlphaFoldDB" id="A0A4R8M8E3"/>
<dbReference type="PANTHER" id="PTHR35534">
    <property type="entry name" value="50S RIBOSOMAL PROTEIN L32"/>
    <property type="match status" value="1"/>
</dbReference>
<dbReference type="EMBL" id="SORI01000004">
    <property type="protein sequence ID" value="TDY61793.1"/>
    <property type="molecule type" value="Genomic_DNA"/>
</dbReference>
<dbReference type="RefSeq" id="WP_133956767.1">
    <property type="nucleotide sequence ID" value="NZ_SORI01000004.1"/>
</dbReference>
<dbReference type="GO" id="GO:0006412">
    <property type="term" value="P:translation"/>
    <property type="evidence" value="ECO:0007669"/>
    <property type="project" value="UniProtKB-UniRule"/>
</dbReference>
<proteinExistence type="inferred from homology"/>
<dbReference type="Proteomes" id="UP000295066">
    <property type="component" value="Unassembled WGS sequence"/>
</dbReference>
<dbReference type="HAMAP" id="MF_00340">
    <property type="entry name" value="Ribosomal_bL32"/>
    <property type="match status" value="1"/>
</dbReference>
<keyword evidence="2 5" id="KW-0689">Ribosomal protein</keyword>
<sequence length="67" mass="7492">MATPKSRVSHARTHKRKSEWIGALTAPEVTTCPHCGEVIQNYRACGECGFYRGRQVIKTASEEKKEA</sequence>
<name>A0A4R8M8E3_9BACT</name>
<dbReference type="SUPFAM" id="SSF57829">
    <property type="entry name" value="Zn-binding ribosomal proteins"/>
    <property type="match status" value="1"/>
</dbReference>
<evidence type="ECO:0000313" key="6">
    <source>
        <dbReference type="EMBL" id="TDY61793.1"/>
    </source>
</evidence>
<comment type="similarity">
    <text evidence="1 5">Belongs to the bacterial ribosomal protein bL32 family.</text>
</comment>
<dbReference type="InterPro" id="IPR011332">
    <property type="entry name" value="Ribosomal_zn-bd"/>
</dbReference>
<gene>
    <name evidence="5" type="primary">rpmF</name>
    <name evidence="6" type="ORF">C8D99_10431</name>
</gene>
<dbReference type="Pfam" id="PF01783">
    <property type="entry name" value="Ribosomal_L32p"/>
    <property type="match status" value="1"/>
</dbReference>
<dbReference type="PANTHER" id="PTHR35534:SF1">
    <property type="entry name" value="LARGE RIBOSOMAL SUBUNIT PROTEIN BL32"/>
    <property type="match status" value="1"/>
</dbReference>
<dbReference type="NCBIfam" id="TIGR01031">
    <property type="entry name" value="rpmF_bact"/>
    <property type="match status" value="1"/>
</dbReference>
<evidence type="ECO:0000256" key="2">
    <source>
        <dbReference type="ARBA" id="ARBA00022980"/>
    </source>
</evidence>
<dbReference type="InterPro" id="IPR002677">
    <property type="entry name" value="Ribosomal_bL32"/>
</dbReference>
<evidence type="ECO:0000256" key="5">
    <source>
        <dbReference type="HAMAP-Rule" id="MF_00340"/>
    </source>
</evidence>
<reference evidence="6 7" key="1">
    <citation type="submission" date="2019-03" db="EMBL/GenBank/DDBJ databases">
        <title>Genomic Encyclopedia of Type Strains, Phase IV (KMG-IV): sequencing the most valuable type-strain genomes for metagenomic binning, comparative biology and taxonomic classification.</title>
        <authorList>
            <person name="Goeker M."/>
        </authorList>
    </citation>
    <scope>NUCLEOTIDE SEQUENCE [LARGE SCALE GENOMIC DNA]</scope>
    <source>
        <strain evidence="6 7">DSM 25964</strain>
    </source>
</reference>
<dbReference type="GO" id="GO:0003735">
    <property type="term" value="F:structural constituent of ribosome"/>
    <property type="evidence" value="ECO:0007669"/>
    <property type="project" value="InterPro"/>
</dbReference>
<comment type="caution">
    <text evidence="6">The sequence shown here is derived from an EMBL/GenBank/DDBJ whole genome shotgun (WGS) entry which is preliminary data.</text>
</comment>